<organism evidence="3 4">
    <name type="scientific">Haematococcus lacustris</name>
    <name type="common">Green alga</name>
    <name type="synonym">Haematococcus pluvialis</name>
    <dbReference type="NCBI Taxonomy" id="44745"/>
    <lineage>
        <taxon>Eukaryota</taxon>
        <taxon>Viridiplantae</taxon>
        <taxon>Chlorophyta</taxon>
        <taxon>core chlorophytes</taxon>
        <taxon>Chlorophyceae</taxon>
        <taxon>CS clade</taxon>
        <taxon>Chlamydomonadales</taxon>
        <taxon>Haematococcaceae</taxon>
        <taxon>Haematococcus</taxon>
    </lineage>
</organism>
<dbReference type="InterPro" id="IPR047324">
    <property type="entry name" value="LbH_gamma_CA-like"/>
</dbReference>
<protein>
    <submittedName>
        <fullName evidence="3">Gamma carbonic anhydrase 3</fullName>
    </submittedName>
</protein>
<name>A0A6A0AD95_HAELA</name>
<dbReference type="CDD" id="cd04645">
    <property type="entry name" value="LbH_gamma_CA_like"/>
    <property type="match status" value="1"/>
</dbReference>
<evidence type="ECO:0000313" key="4">
    <source>
        <dbReference type="Proteomes" id="UP000485058"/>
    </source>
</evidence>
<dbReference type="InterPro" id="IPR001451">
    <property type="entry name" value="Hexapep"/>
</dbReference>
<dbReference type="PANTHER" id="PTHR13061">
    <property type="entry name" value="DYNACTIN SUBUNIT P25"/>
    <property type="match status" value="1"/>
</dbReference>
<dbReference type="Proteomes" id="UP000485058">
    <property type="component" value="Unassembled WGS sequence"/>
</dbReference>
<keyword evidence="4" id="KW-1185">Reference proteome</keyword>
<evidence type="ECO:0000256" key="2">
    <source>
        <dbReference type="ARBA" id="ARBA00034694"/>
    </source>
</evidence>
<accession>A0A6A0AD95</accession>
<sequence length="229" mass="24270">MQLVQALGAVPWRFGFALRECGQALERVGCQLQGIYSHYESTNRHMPIVPVKYASPSLGSDVFVAPSSLLLGNVTVGSKSSIWYNATVRGAPCSSLCLSYVSLLSGTQPHVEVFPGDRQPVTIGKAVNIQDSAYIGTANEYSPPVEIGNDVSIGHGAVIKGATIGNNCLIGINAVVSEGCKVGELSIVAAGAYVEENTEVPSGEVWAGNPARKLRALKPQEKEYLRNLP</sequence>
<reference evidence="3 4" key="1">
    <citation type="submission" date="2020-02" db="EMBL/GenBank/DDBJ databases">
        <title>Draft genome sequence of Haematococcus lacustris strain NIES-144.</title>
        <authorList>
            <person name="Morimoto D."/>
            <person name="Nakagawa S."/>
            <person name="Yoshida T."/>
            <person name="Sawayama S."/>
        </authorList>
    </citation>
    <scope>NUCLEOTIDE SEQUENCE [LARGE SCALE GENOMIC DNA]</scope>
    <source>
        <strain evidence="3 4">NIES-144</strain>
    </source>
</reference>
<dbReference type="GO" id="GO:0031966">
    <property type="term" value="C:mitochondrial membrane"/>
    <property type="evidence" value="ECO:0007669"/>
    <property type="project" value="UniProtKB-SubCell"/>
</dbReference>
<dbReference type="SUPFAM" id="SSF51161">
    <property type="entry name" value="Trimeric LpxA-like enzymes"/>
    <property type="match status" value="1"/>
</dbReference>
<dbReference type="InterPro" id="IPR050484">
    <property type="entry name" value="Transf_Hexapept/Carb_Anhydrase"/>
</dbReference>
<dbReference type="Pfam" id="PF00132">
    <property type="entry name" value="Hexapep"/>
    <property type="match status" value="1"/>
</dbReference>
<dbReference type="Gene3D" id="2.160.10.10">
    <property type="entry name" value="Hexapeptide repeat proteins"/>
    <property type="match status" value="1"/>
</dbReference>
<dbReference type="EMBL" id="BLLF01004981">
    <property type="protein sequence ID" value="GFH30552.1"/>
    <property type="molecule type" value="Genomic_DNA"/>
</dbReference>
<evidence type="ECO:0000256" key="1">
    <source>
        <dbReference type="ARBA" id="ARBA00023595"/>
    </source>
</evidence>
<comment type="similarity">
    <text evidence="1">Belongs to the gamma-class carbonic anhydrase family.</text>
</comment>
<comment type="caution">
    <text evidence="3">The sequence shown here is derived from an EMBL/GenBank/DDBJ whole genome shotgun (WGS) entry which is preliminary data.</text>
</comment>
<dbReference type="AlphaFoldDB" id="A0A6A0AD95"/>
<comment type="subcellular location">
    <subcellularLocation>
        <location evidence="2">Mitochondrion membrane</location>
        <topology evidence="2">Peripheral membrane protein</topology>
        <orientation evidence="2">Matrix side</orientation>
    </subcellularLocation>
</comment>
<evidence type="ECO:0000313" key="3">
    <source>
        <dbReference type="EMBL" id="GFH30552.1"/>
    </source>
</evidence>
<gene>
    <name evidence="3" type="ORF">HaLaN_29428</name>
</gene>
<dbReference type="InterPro" id="IPR011004">
    <property type="entry name" value="Trimer_LpxA-like_sf"/>
</dbReference>
<dbReference type="PANTHER" id="PTHR13061:SF50">
    <property type="entry name" value="GAMMA CARBONIC ANHYDRASE 1, MITOCHONDRIAL"/>
    <property type="match status" value="1"/>
</dbReference>
<proteinExistence type="inferred from homology"/>
<feature type="non-terminal residue" evidence="3">
    <location>
        <position position="229"/>
    </location>
</feature>